<organism evidence="2 3">
    <name type="scientific">Streptomyces synnematoformans</name>
    <dbReference type="NCBI Taxonomy" id="415721"/>
    <lineage>
        <taxon>Bacteria</taxon>
        <taxon>Bacillati</taxon>
        <taxon>Actinomycetota</taxon>
        <taxon>Actinomycetes</taxon>
        <taxon>Kitasatosporales</taxon>
        <taxon>Streptomycetaceae</taxon>
        <taxon>Streptomyces</taxon>
    </lineage>
</organism>
<evidence type="ECO:0000256" key="1">
    <source>
        <dbReference type="ARBA" id="ARBA00022649"/>
    </source>
</evidence>
<keyword evidence="3" id="KW-1185">Reference proteome</keyword>
<reference evidence="2 3" key="1">
    <citation type="journal article" date="2019" name="Int. J. Syst. Evol. Microbiol.">
        <title>The Global Catalogue of Microorganisms (GCM) 10K type strain sequencing project: providing services to taxonomists for standard genome sequencing and annotation.</title>
        <authorList>
            <consortium name="The Broad Institute Genomics Platform"/>
            <consortium name="The Broad Institute Genome Sequencing Center for Infectious Disease"/>
            <person name="Wu L."/>
            <person name="Ma J."/>
        </authorList>
    </citation>
    <scope>NUCLEOTIDE SEQUENCE [LARGE SCALE GENOMIC DNA]</scope>
    <source>
        <strain evidence="2 3">JCM 15481</strain>
    </source>
</reference>
<dbReference type="SUPFAM" id="SSF143011">
    <property type="entry name" value="RelE-like"/>
    <property type="match status" value="1"/>
</dbReference>
<evidence type="ECO:0000313" key="2">
    <source>
        <dbReference type="EMBL" id="GAA2122528.1"/>
    </source>
</evidence>
<keyword evidence="1" id="KW-1277">Toxin-antitoxin system</keyword>
<dbReference type="Gene3D" id="3.30.2310.20">
    <property type="entry name" value="RelE-like"/>
    <property type="match status" value="1"/>
</dbReference>
<name>A0ABN2Y7E6_9ACTN</name>
<protein>
    <recommendedName>
        <fullName evidence="4">Type II toxin-antitoxin system RelE/ParE family toxin</fullName>
    </recommendedName>
</protein>
<dbReference type="Pfam" id="PF05016">
    <property type="entry name" value="ParE_toxin"/>
    <property type="match status" value="1"/>
</dbReference>
<evidence type="ECO:0008006" key="4">
    <source>
        <dbReference type="Google" id="ProtNLM"/>
    </source>
</evidence>
<sequence length="83" mass="9226">MSHEVVWETDALNAAAGFLDDDPAGLRALFDAVDALATEQRPKNSTPWGSDKRRLRVGRYRAIYRIDDGRVTVFVLHLGRTAG</sequence>
<dbReference type="InterPro" id="IPR007712">
    <property type="entry name" value="RelE/ParE_toxin"/>
</dbReference>
<dbReference type="Proteomes" id="UP001500443">
    <property type="component" value="Unassembled WGS sequence"/>
</dbReference>
<accession>A0ABN2Y7E6</accession>
<evidence type="ECO:0000313" key="3">
    <source>
        <dbReference type="Proteomes" id="UP001500443"/>
    </source>
</evidence>
<dbReference type="EMBL" id="BAAAPF010000067">
    <property type="protein sequence ID" value="GAA2122528.1"/>
    <property type="molecule type" value="Genomic_DNA"/>
</dbReference>
<dbReference type="RefSeq" id="WP_344290143.1">
    <property type="nucleotide sequence ID" value="NZ_BAAAPF010000067.1"/>
</dbReference>
<gene>
    <name evidence="2" type="ORF">GCM10009802_26460</name>
</gene>
<comment type="caution">
    <text evidence="2">The sequence shown here is derived from an EMBL/GenBank/DDBJ whole genome shotgun (WGS) entry which is preliminary data.</text>
</comment>
<dbReference type="InterPro" id="IPR035093">
    <property type="entry name" value="RelE/ParE_toxin_dom_sf"/>
</dbReference>
<proteinExistence type="predicted"/>